<gene>
    <name evidence="4" type="ORF">H6A19_11215</name>
</gene>
<evidence type="ECO:0000313" key="5">
    <source>
        <dbReference type="Proteomes" id="UP000767334"/>
    </source>
</evidence>
<dbReference type="PANTHER" id="PTHR39160:SF4">
    <property type="entry name" value="RESUSCITATION-PROMOTING FACTOR RPFB"/>
    <property type="match status" value="1"/>
</dbReference>
<evidence type="ECO:0000313" key="4">
    <source>
        <dbReference type="EMBL" id="MBM6819898.1"/>
    </source>
</evidence>
<feature type="domain" description="3D" evidence="3">
    <location>
        <begin position="152"/>
        <end position="212"/>
    </location>
</feature>
<comment type="caution">
    <text evidence="4">The sequence shown here is derived from an EMBL/GenBank/DDBJ whole genome shotgun (WGS) entry which is preliminary data.</text>
</comment>
<dbReference type="Pfam" id="PF06725">
    <property type="entry name" value="3D"/>
    <property type="match status" value="1"/>
</dbReference>
<protein>
    <recommendedName>
        <fullName evidence="3">3D domain-containing protein</fullName>
    </recommendedName>
</protein>
<dbReference type="PANTHER" id="PTHR39160">
    <property type="entry name" value="CELL WALL-BINDING PROTEIN YOCH"/>
    <property type="match status" value="1"/>
</dbReference>
<evidence type="ECO:0000256" key="2">
    <source>
        <dbReference type="SAM" id="MobiDB-lite"/>
    </source>
</evidence>
<dbReference type="InterPro" id="IPR036908">
    <property type="entry name" value="RlpA-like_sf"/>
</dbReference>
<feature type="region of interest" description="Disordered" evidence="2">
    <location>
        <begin position="95"/>
        <end position="115"/>
    </location>
</feature>
<proteinExistence type="predicted"/>
<evidence type="ECO:0000259" key="3">
    <source>
        <dbReference type="Pfam" id="PF06725"/>
    </source>
</evidence>
<accession>A0ABS2FH57</accession>
<dbReference type="Gene3D" id="2.40.40.10">
    <property type="entry name" value="RlpA-like domain"/>
    <property type="match status" value="1"/>
</dbReference>
<reference evidence="4 5" key="1">
    <citation type="journal article" date="2021" name="Sci. Rep.">
        <title>The distribution of antibiotic resistance genes in chicken gut microbiota commensals.</title>
        <authorList>
            <person name="Juricova H."/>
            <person name="Matiasovicova J."/>
            <person name="Kubasova T."/>
            <person name="Cejkova D."/>
            <person name="Rychlik I."/>
        </authorList>
    </citation>
    <scope>NUCLEOTIDE SEQUENCE [LARGE SCALE GENOMIC DNA]</scope>
    <source>
        <strain evidence="4 5">An435</strain>
    </source>
</reference>
<dbReference type="EMBL" id="JACJLL010000069">
    <property type="protein sequence ID" value="MBM6819898.1"/>
    <property type="molecule type" value="Genomic_DNA"/>
</dbReference>
<name>A0ABS2FH57_9CLOT</name>
<organism evidence="4 5">
    <name type="scientific">Clostridium saudiense</name>
    <dbReference type="NCBI Taxonomy" id="1414720"/>
    <lineage>
        <taxon>Bacteria</taxon>
        <taxon>Bacillati</taxon>
        <taxon>Bacillota</taxon>
        <taxon>Clostridia</taxon>
        <taxon>Eubacteriales</taxon>
        <taxon>Clostridiaceae</taxon>
        <taxon>Clostridium</taxon>
    </lineage>
</organism>
<keyword evidence="5" id="KW-1185">Reference proteome</keyword>
<feature type="compositionally biased region" description="Basic and acidic residues" evidence="2">
    <location>
        <begin position="95"/>
        <end position="114"/>
    </location>
</feature>
<dbReference type="InterPro" id="IPR051933">
    <property type="entry name" value="Resuscitation_pf_RpfB"/>
</dbReference>
<dbReference type="SUPFAM" id="SSF50685">
    <property type="entry name" value="Barwin-like endoglucanases"/>
    <property type="match status" value="1"/>
</dbReference>
<evidence type="ECO:0000256" key="1">
    <source>
        <dbReference type="ARBA" id="ARBA00022729"/>
    </source>
</evidence>
<keyword evidence="1" id="KW-0732">Signal</keyword>
<dbReference type="Proteomes" id="UP000767334">
    <property type="component" value="Unassembled WGS sequence"/>
</dbReference>
<dbReference type="InterPro" id="IPR010611">
    <property type="entry name" value="3D_dom"/>
</dbReference>
<dbReference type="CDD" id="cd22786">
    <property type="entry name" value="DPBB_YuiC-like"/>
    <property type="match status" value="1"/>
</dbReference>
<sequence>MFGINEFCAHASVLNNENKKVINVSYLEKHDDNNDINSTNVSNNKGNAVLIKSDNDIIISDIPTSSNVNIAFTSTVDNIMNDVSIYNKKVEEQKVNEAETKADAEANAKTETKTQEASTSYKATYTMEATAYTGDTTTATGVTPVRNPNGLSTIAVDPSIIPLGSKVYIPGYGEAVAADTGGAIKGHRIDLFLNSENECINWGRQNVTLYILAYPGEW</sequence>